<dbReference type="Gene3D" id="2.40.50.140">
    <property type="entry name" value="Nucleic acid-binding proteins"/>
    <property type="match status" value="1"/>
</dbReference>
<dbReference type="InterPro" id="IPR050180">
    <property type="entry name" value="RNR_Ribonuclease"/>
</dbReference>
<dbReference type="SMART" id="SM00955">
    <property type="entry name" value="RNB"/>
    <property type="match status" value="1"/>
</dbReference>
<dbReference type="STRING" id="1801764.A2903_02700"/>
<feature type="region of interest" description="Disordered" evidence="1">
    <location>
        <begin position="1"/>
        <end position="53"/>
    </location>
</feature>
<dbReference type="GO" id="GO:0003723">
    <property type="term" value="F:RNA binding"/>
    <property type="evidence" value="ECO:0007669"/>
    <property type="project" value="InterPro"/>
</dbReference>
<dbReference type="PANTHER" id="PTHR23355">
    <property type="entry name" value="RIBONUCLEASE"/>
    <property type="match status" value="1"/>
</dbReference>
<dbReference type="GO" id="GO:0005829">
    <property type="term" value="C:cytosol"/>
    <property type="evidence" value="ECO:0007669"/>
    <property type="project" value="TreeGrafter"/>
</dbReference>
<dbReference type="InterPro" id="IPR001900">
    <property type="entry name" value="RNase_II/R"/>
</dbReference>
<dbReference type="Pfam" id="PF00773">
    <property type="entry name" value="RNB"/>
    <property type="match status" value="1"/>
</dbReference>
<dbReference type="PANTHER" id="PTHR23355:SF9">
    <property type="entry name" value="DIS3-LIKE EXONUCLEASE 2"/>
    <property type="match status" value="1"/>
</dbReference>
<evidence type="ECO:0000256" key="1">
    <source>
        <dbReference type="SAM" id="MobiDB-lite"/>
    </source>
</evidence>
<dbReference type="AlphaFoldDB" id="A0A1F6WN04"/>
<dbReference type="GO" id="GO:0004540">
    <property type="term" value="F:RNA nuclease activity"/>
    <property type="evidence" value="ECO:0007669"/>
    <property type="project" value="InterPro"/>
</dbReference>
<dbReference type="SUPFAM" id="SSF50249">
    <property type="entry name" value="Nucleic acid-binding proteins"/>
    <property type="match status" value="3"/>
</dbReference>
<proteinExistence type="predicted"/>
<name>A0A1F6WN04_9BACT</name>
<evidence type="ECO:0000313" key="4">
    <source>
        <dbReference type="Proteomes" id="UP000178184"/>
    </source>
</evidence>
<sequence>MKKHPPRLTATPQEGNKNKINKNKQQKNKSQKLKPNSQQLKTTTGKIRMSKSGNGFIDLPDNSSIIIPKGMTADAIDRDTVKIEMLPPRFGKKGLAGKVTEIIKRGTTVIAGVIDCEGKTFFLKPIKKQFPFLVYLKPGHLGISTCGTAALAKITSWSSVIPGNIEGEIVHTYGTRGEHETDMALILSESLENPTFEKALIDTVHKLPTLNEDLAIRDGRRDFRDITTCTIDPDTAQDFDDALSLKELPNNEYEIGIHIADVSHYVTVGDAIDLEAYRRGTSIYLVDRCIPMLPEKLSNDLCSLKEAVPRLTMSTVVTLRHDGSIKDTWIGPGIINSNKRFTYNEVDEILKNKKGLLYKELRILMDLAIIMEKSRVARGALVFNRDEVRFVLDKNGKPIDIIREKSSPSHMLIESFMLLANTITANHIAGRNNGVGKKEGMYRVHGDPNEIAVMELVLFARGLGIKTPAHFKKSADILKHIQKSVINLPIAPIIDDMIIRCQAKAHYSEINSGHFGLALKSYTHFTSPIRRYPDLVAHRIVRNMLLNKNTPYTAKELHATAEHASEREERATEAERTSIRYKQIEFLENAINTNRTGMLVGMTDMVIKIIDTETGGMVICSPNKIRVSLGDSITYTLLVADRLQDILSGEIKEKNI</sequence>
<dbReference type="GO" id="GO:0006402">
    <property type="term" value="P:mRNA catabolic process"/>
    <property type="evidence" value="ECO:0007669"/>
    <property type="project" value="TreeGrafter"/>
</dbReference>
<dbReference type="EMBL" id="MFUO01000031">
    <property type="protein sequence ID" value="OGI83260.1"/>
    <property type="molecule type" value="Genomic_DNA"/>
</dbReference>
<dbReference type="PROSITE" id="PS01175">
    <property type="entry name" value="RIBONUCLEASE_II"/>
    <property type="match status" value="1"/>
</dbReference>
<dbReference type="Proteomes" id="UP000178184">
    <property type="component" value="Unassembled WGS sequence"/>
</dbReference>
<feature type="domain" description="RNB" evidence="2">
    <location>
        <begin position="220"/>
        <end position="547"/>
    </location>
</feature>
<feature type="compositionally biased region" description="Basic residues" evidence="1">
    <location>
        <begin position="19"/>
        <end position="32"/>
    </location>
</feature>
<organism evidence="3 4">
    <name type="scientific">Candidatus Nomurabacteria bacterium RIFCSPLOWO2_01_FULL_33_17</name>
    <dbReference type="NCBI Taxonomy" id="1801764"/>
    <lineage>
        <taxon>Bacteria</taxon>
        <taxon>Candidatus Nomuraibacteriota</taxon>
    </lineage>
</organism>
<comment type="caution">
    <text evidence="3">The sequence shown here is derived from an EMBL/GenBank/DDBJ whole genome shotgun (WGS) entry which is preliminary data.</text>
</comment>
<reference evidence="3 4" key="1">
    <citation type="journal article" date="2016" name="Nat. Commun.">
        <title>Thousands of microbial genomes shed light on interconnected biogeochemical processes in an aquifer system.</title>
        <authorList>
            <person name="Anantharaman K."/>
            <person name="Brown C.T."/>
            <person name="Hug L.A."/>
            <person name="Sharon I."/>
            <person name="Castelle C.J."/>
            <person name="Probst A.J."/>
            <person name="Thomas B.C."/>
            <person name="Singh A."/>
            <person name="Wilkins M.J."/>
            <person name="Karaoz U."/>
            <person name="Brodie E.L."/>
            <person name="Williams K.H."/>
            <person name="Hubbard S.S."/>
            <person name="Banfield J.F."/>
        </authorList>
    </citation>
    <scope>NUCLEOTIDE SEQUENCE [LARGE SCALE GENOMIC DNA]</scope>
</reference>
<protein>
    <recommendedName>
        <fullName evidence="2">RNB domain-containing protein</fullName>
    </recommendedName>
</protein>
<evidence type="ECO:0000259" key="2">
    <source>
        <dbReference type="SMART" id="SM00955"/>
    </source>
</evidence>
<dbReference type="InterPro" id="IPR012340">
    <property type="entry name" value="NA-bd_OB-fold"/>
</dbReference>
<gene>
    <name evidence="3" type="ORF">A2903_02700</name>
</gene>
<evidence type="ECO:0000313" key="3">
    <source>
        <dbReference type="EMBL" id="OGI83260.1"/>
    </source>
</evidence>
<accession>A0A1F6WN04</accession>
<dbReference type="InterPro" id="IPR022966">
    <property type="entry name" value="RNase_II/R_CS"/>
</dbReference>